<feature type="region of interest" description="Disordered" evidence="9">
    <location>
        <begin position="1079"/>
        <end position="1323"/>
    </location>
</feature>
<evidence type="ECO:0000256" key="8">
    <source>
        <dbReference type="ARBA" id="ARBA00022927"/>
    </source>
</evidence>
<evidence type="ECO:0000313" key="12">
    <source>
        <dbReference type="Proteomes" id="UP001302812"/>
    </source>
</evidence>
<dbReference type="EC" id="3.1.3.36" evidence="4"/>
<dbReference type="GO" id="GO:0016020">
    <property type="term" value="C:membrane"/>
    <property type="evidence" value="ECO:0007669"/>
    <property type="project" value="TreeGrafter"/>
</dbReference>
<reference evidence="11" key="1">
    <citation type="journal article" date="2023" name="Mol. Phylogenet. Evol.">
        <title>Genome-scale phylogeny and comparative genomics of the fungal order Sordariales.</title>
        <authorList>
            <person name="Hensen N."/>
            <person name="Bonometti L."/>
            <person name="Westerberg I."/>
            <person name="Brannstrom I.O."/>
            <person name="Guillou S."/>
            <person name="Cros-Aarteil S."/>
            <person name="Calhoun S."/>
            <person name="Haridas S."/>
            <person name="Kuo A."/>
            <person name="Mondo S."/>
            <person name="Pangilinan J."/>
            <person name="Riley R."/>
            <person name="LaButti K."/>
            <person name="Andreopoulos B."/>
            <person name="Lipzen A."/>
            <person name="Chen C."/>
            <person name="Yan M."/>
            <person name="Daum C."/>
            <person name="Ng V."/>
            <person name="Clum A."/>
            <person name="Steindorff A."/>
            <person name="Ohm R.A."/>
            <person name="Martin F."/>
            <person name="Silar P."/>
            <person name="Natvig D.O."/>
            <person name="Lalanne C."/>
            <person name="Gautier V."/>
            <person name="Ament-Velasquez S.L."/>
            <person name="Kruys A."/>
            <person name="Hutchinson M.I."/>
            <person name="Powell A.J."/>
            <person name="Barry K."/>
            <person name="Miller A.N."/>
            <person name="Grigoriev I.V."/>
            <person name="Debuchy R."/>
            <person name="Gladieux P."/>
            <person name="Hiltunen Thoren M."/>
            <person name="Johannesson H."/>
        </authorList>
    </citation>
    <scope>NUCLEOTIDE SEQUENCE</scope>
    <source>
        <strain evidence="11">CBS 508.74</strain>
    </source>
</reference>
<feature type="compositionally biased region" description="Polar residues" evidence="9">
    <location>
        <begin position="1261"/>
        <end position="1274"/>
    </location>
</feature>
<evidence type="ECO:0000256" key="5">
    <source>
        <dbReference type="ARBA" id="ARBA00022448"/>
    </source>
</evidence>
<feature type="region of interest" description="Disordered" evidence="9">
    <location>
        <begin position="1012"/>
        <end position="1051"/>
    </location>
</feature>
<keyword evidence="12" id="KW-1185">Reference proteome</keyword>
<keyword evidence="7" id="KW-0378">Hydrolase</keyword>
<dbReference type="InterPro" id="IPR002013">
    <property type="entry name" value="SAC_dom"/>
</dbReference>
<comment type="similarity">
    <text evidence="3">In the central section; belongs to the inositol 1,4,5-trisphosphate 5-phosphatase family.</text>
</comment>
<organism evidence="11 12">
    <name type="scientific">Canariomyces notabilis</name>
    <dbReference type="NCBI Taxonomy" id="2074819"/>
    <lineage>
        <taxon>Eukaryota</taxon>
        <taxon>Fungi</taxon>
        <taxon>Dikarya</taxon>
        <taxon>Ascomycota</taxon>
        <taxon>Pezizomycotina</taxon>
        <taxon>Sordariomycetes</taxon>
        <taxon>Sordariomycetidae</taxon>
        <taxon>Sordariales</taxon>
        <taxon>Chaetomiaceae</taxon>
        <taxon>Canariomyces</taxon>
    </lineage>
</organism>
<keyword evidence="8" id="KW-0653">Protein transport</keyword>
<keyword evidence="5" id="KW-0813">Transport</keyword>
<dbReference type="InterPro" id="IPR000300">
    <property type="entry name" value="IPPc"/>
</dbReference>
<dbReference type="GO" id="GO:0043813">
    <property type="term" value="F:phosphatidylinositol-3,5-bisphosphate 5-phosphatase activity"/>
    <property type="evidence" value="ECO:0007669"/>
    <property type="project" value="TreeGrafter"/>
</dbReference>
<dbReference type="GO" id="GO:0005737">
    <property type="term" value="C:cytoplasm"/>
    <property type="evidence" value="ECO:0007669"/>
    <property type="project" value="UniProtKB-SubCell"/>
</dbReference>
<dbReference type="CDD" id="cd09090">
    <property type="entry name" value="INPP5c_ScInp51p-like"/>
    <property type="match status" value="1"/>
</dbReference>
<dbReference type="GO" id="GO:0015031">
    <property type="term" value="P:protein transport"/>
    <property type="evidence" value="ECO:0007669"/>
    <property type="project" value="UniProtKB-KW"/>
</dbReference>
<dbReference type="PROSITE" id="PS50275">
    <property type="entry name" value="SAC"/>
    <property type="match status" value="1"/>
</dbReference>
<dbReference type="GO" id="GO:0046856">
    <property type="term" value="P:phosphatidylinositol dephosphorylation"/>
    <property type="evidence" value="ECO:0007669"/>
    <property type="project" value="InterPro"/>
</dbReference>
<evidence type="ECO:0000256" key="4">
    <source>
        <dbReference type="ARBA" id="ARBA00013044"/>
    </source>
</evidence>
<dbReference type="PANTHER" id="PTHR11200:SF257">
    <property type="entry name" value="PHOSPHOINOSITIDE 5-PHOSPHATASE"/>
    <property type="match status" value="1"/>
</dbReference>
<dbReference type="RefSeq" id="XP_064674015.1">
    <property type="nucleotide sequence ID" value="XM_064819015.1"/>
</dbReference>
<proteinExistence type="inferred from homology"/>
<feature type="compositionally biased region" description="Low complexity" evidence="9">
    <location>
        <begin position="1188"/>
        <end position="1210"/>
    </location>
</feature>
<evidence type="ECO:0000313" key="11">
    <source>
        <dbReference type="EMBL" id="KAK4116445.1"/>
    </source>
</evidence>
<dbReference type="SMART" id="SM00128">
    <property type="entry name" value="IPPc"/>
    <property type="match status" value="1"/>
</dbReference>
<gene>
    <name evidence="11" type="ORF">N656DRAFT_841913</name>
</gene>
<dbReference type="Gene3D" id="3.60.10.10">
    <property type="entry name" value="Endonuclease/exonuclease/phosphatase"/>
    <property type="match status" value="1"/>
</dbReference>
<feature type="domain" description="SAC" evidence="10">
    <location>
        <begin position="190"/>
        <end position="561"/>
    </location>
</feature>
<feature type="compositionally biased region" description="Pro residues" evidence="9">
    <location>
        <begin position="1158"/>
        <end position="1172"/>
    </location>
</feature>
<dbReference type="FunFam" id="3.60.10.10:FF:000029">
    <property type="entry name" value="Inositol polyphosphate 5-phosphatase"/>
    <property type="match status" value="1"/>
</dbReference>
<comment type="caution">
    <text evidence="11">The sequence shown here is derived from an EMBL/GenBank/DDBJ whole genome shotgun (WGS) entry which is preliminary data.</text>
</comment>
<evidence type="ECO:0000259" key="10">
    <source>
        <dbReference type="PROSITE" id="PS50275"/>
    </source>
</evidence>
<dbReference type="GO" id="GO:0004439">
    <property type="term" value="F:phosphatidylinositol-4,5-bisphosphate 5-phosphatase activity"/>
    <property type="evidence" value="ECO:0007669"/>
    <property type="project" value="UniProtKB-EC"/>
</dbReference>
<evidence type="ECO:0000256" key="3">
    <source>
        <dbReference type="ARBA" id="ARBA00009678"/>
    </source>
</evidence>
<name>A0AAN6TL62_9PEZI</name>
<dbReference type="PANTHER" id="PTHR11200">
    <property type="entry name" value="INOSITOL 5-PHOSPHATASE"/>
    <property type="match status" value="1"/>
</dbReference>
<dbReference type="EMBL" id="MU853333">
    <property type="protein sequence ID" value="KAK4116445.1"/>
    <property type="molecule type" value="Genomic_DNA"/>
</dbReference>
<dbReference type="Pfam" id="PF22669">
    <property type="entry name" value="Exo_endo_phos2"/>
    <property type="match status" value="1"/>
</dbReference>
<comment type="similarity">
    <text evidence="2">Belongs to the synaptojanin family.</text>
</comment>
<evidence type="ECO:0000256" key="1">
    <source>
        <dbReference type="ARBA" id="ARBA00004496"/>
    </source>
</evidence>
<dbReference type="InterPro" id="IPR046985">
    <property type="entry name" value="IP5"/>
</dbReference>
<evidence type="ECO:0000256" key="9">
    <source>
        <dbReference type="SAM" id="MobiDB-lite"/>
    </source>
</evidence>
<reference evidence="11" key="2">
    <citation type="submission" date="2023-05" db="EMBL/GenBank/DDBJ databases">
        <authorList>
            <consortium name="Lawrence Berkeley National Laboratory"/>
            <person name="Steindorff A."/>
            <person name="Hensen N."/>
            <person name="Bonometti L."/>
            <person name="Westerberg I."/>
            <person name="Brannstrom I.O."/>
            <person name="Guillou S."/>
            <person name="Cros-Aarteil S."/>
            <person name="Calhoun S."/>
            <person name="Haridas S."/>
            <person name="Kuo A."/>
            <person name="Mondo S."/>
            <person name="Pangilinan J."/>
            <person name="Riley R."/>
            <person name="Labutti K."/>
            <person name="Andreopoulos B."/>
            <person name="Lipzen A."/>
            <person name="Chen C."/>
            <person name="Yanf M."/>
            <person name="Daum C."/>
            <person name="Ng V."/>
            <person name="Clum A."/>
            <person name="Ohm R."/>
            <person name="Martin F."/>
            <person name="Silar P."/>
            <person name="Natvig D."/>
            <person name="Lalanne C."/>
            <person name="Gautier V."/>
            <person name="Ament-Velasquez S.L."/>
            <person name="Kruys A."/>
            <person name="Hutchinson M.I."/>
            <person name="Powell A.J."/>
            <person name="Barry K."/>
            <person name="Miller A.N."/>
            <person name="Grigoriev I.V."/>
            <person name="Debuchy R."/>
            <person name="Gladieux P."/>
            <person name="Thoren M.H."/>
            <person name="Johannesson H."/>
        </authorList>
    </citation>
    <scope>NUCLEOTIDE SEQUENCE</scope>
    <source>
        <strain evidence="11">CBS 508.74</strain>
    </source>
</reference>
<protein>
    <recommendedName>
        <fullName evidence="4">phosphoinositide 5-phosphatase</fullName>
        <ecNumber evidence="4">3.1.3.36</ecNumber>
    </recommendedName>
</protein>
<feature type="compositionally biased region" description="Low complexity" evidence="9">
    <location>
        <begin position="1226"/>
        <end position="1242"/>
    </location>
</feature>
<evidence type="ECO:0000256" key="6">
    <source>
        <dbReference type="ARBA" id="ARBA00022490"/>
    </source>
</evidence>
<keyword evidence="6" id="KW-0963">Cytoplasm</keyword>
<dbReference type="InterPro" id="IPR036691">
    <property type="entry name" value="Endo/exonu/phosph_ase_sf"/>
</dbReference>
<dbReference type="Proteomes" id="UP001302812">
    <property type="component" value="Unassembled WGS sequence"/>
</dbReference>
<comment type="subcellular location">
    <subcellularLocation>
        <location evidence="1">Cytoplasm</location>
    </subcellularLocation>
</comment>
<feature type="compositionally biased region" description="Low complexity" evidence="9">
    <location>
        <begin position="1299"/>
        <end position="1311"/>
    </location>
</feature>
<sequence length="1344" mass="147651">MDYNYNPPSSTLWLGQPPSPEKSSQILIREYPHRAIAIASNSHALILRHSSAAGEPIANGSFAPTSSARTRPAASDNATPKCMVEFSSISNDLLADYRPLTPRPIYGTLGLISIGRDVFLCVITQASRVATLRPGETVEKIEAVQFFCLNSAEYDDIVVDPYDLETDAASVYGQGIGRRDVPVEHPCQELQKLLGNGTFYYSTDFDVTNRMQDRPADAAEFDIDNFDDSFLWNSYMIRPLVQFRSRLQQQERGALDASRILTSAIRGFCGSLAIPRTSAPLSSAKTGLPSYLAVISRLSCRRAGTRFNSRGIDDDGNVANFVETETTYWSPSGVVFSYAQVRGSVPVFWEQTAGLLPNQQKITITRSAEGTQPAFDKHFSELEQAYGAVHVINLLSATKPGEYELTNLYRIGIQHCPLSRSGGKHSRDHALLRDTEYDFHAETKGPQGYVAANEIRRYIESSADGFAYYLAQESDDAGTSNDSSDAHAQRRYVVVLQQEGVFRTNCLDCLDRTNLIQTIISQMAVEAFLGHRGERAASDFWSRHANLWADNGDSLSKIYAGTGALKTSFTRTGKMSLAGAIADVRKSATRLYYNNFADKARQITIDTLLGRLVGQMPVVLFDPISDYVASELQRRSNEFSANEKIHIFVGTFNLNGRTNGIDEDLSAWLCPPELGSLQPEIIAIGFQEIVELNPQQIMNSDPTRKQMWERAIKKTLDRHYSRAGDDRYVLLRSGQLVGAALCIFVKASVLHNIKNVEGSVKKTGLSGMAGNKGAVAIRLDYANTPICFVTAHLAAGFANYDERNRDYATIDQGLWFQRNRRIVDHDSVIWFGDFNYRIGLGLETAKELVKRRDLERLFENDQLNLQMVAGLAFRFYSEARVTFMPTYKFDIGTDEYDSSEKARIPAWTDRILRKGANLRQLAYNSAPLRFSDHRPVYGIFECTVSIVNEKLRDKISREIYERRKSEVGTDTANLATDESEDEDLIGYDAIEPGLPPASSDRQKWWLENGKMARSSISPPKPDNPASQTILNPKRPANPHAPTDEPDWVNVPRSESRLSSFSSMSTSPYEHVNHSMLLSSSASSTAPRKLPPPYDPSALPAKVGRLHISEDQRGLQSEGAPPPPPPRRQTSMGPGRAADAVPPPTSVQQKRKPVDKMSPVPPLGPKPVGPQPQPEKHKAPPPVAKKPAHLTSPTSPANSSSASLVSEATVVQSLEAPPPSLPRRSTSNGYGLSSKLGSSRSSLATDTGSVKDEPMPPLQPPRRTNTSTGGISQSRMMAAGGLPLVGLGSQEQKPQPPSRKPVAAAASMAKKQAPPPPGLRRTPAVDLLADDGATELGGWEALRPS</sequence>
<dbReference type="GeneID" id="89943141"/>
<dbReference type="Pfam" id="PF02383">
    <property type="entry name" value="Syja_N"/>
    <property type="match status" value="1"/>
</dbReference>
<evidence type="ECO:0000256" key="2">
    <source>
        <dbReference type="ARBA" id="ARBA00008943"/>
    </source>
</evidence>
<evidence type="ECO:0000256" key="7">
    <source>
        <dbReference type="ARBA" id="ARBA00022801"/>
    </source>
</evidence>
<accession>A0AAN6TL62</accession>
<dbReference type="SUPFAM" id="SSF56219">
    <property type="entry name" value="DNase I-like"/>
    <property type="match status" value="1"/>
</dbReference>